<dbReference type="Proteomes" id="UP000663866">
    <property type="component" value="Unassembled WGS sequence"/>
</dbReference>
<dbReference type="GO" id="GO:0005634">
    <property type="term" value="C:nucleus"/>
    <property type="evidence" value="ECO:0007669"/>
    <property type="project" value="TreeGrafter"/>
</dbReference>
<dbReference type="PANTHER" id="PTHR19303:SF74">
    <property type="entry name" value="POGO TRANSPOSABLE ELEMENT WITH KRAB DOMAIN"/>
    <property type="match status" value="1"/>
</dbReference>
<dbReference type="EMBL" id="CAJOBG010032154">
    <property type="protein sequence ID" value="CAF4360340.1"/>
    <property type="molecule type" value="Genomic_DNA"/>
</dbReference>
<dbReference type="Gene3D" id="3.30.420.10">
    <property type="entry name" value="Ribonuclease H-like superfamily/Ribonuclease H"/>
    <property type="match status" value="1"/>
</dbReference>
<feature type="domain" description="DDE-1" evidence="2">
    <location>
        <begin position="200"/>
        <end position="340"/>
    </location>
</feature>
<feature type="non-terminal residue" evidence="3">
    <location>
        <position position="1"/>
    </location>
</feature>
<reference evidence="3" key="1">
    <citation type="submission" date="2021-02" db="EMBL/GenBank/DDBJ databases">
        <authorList>
            <person name="Nowell W R."/>
        </authorList>
    </citation>
    <scope>NUCLEOTIDE SEQUENCE</scope>
</reference>
<comment type="caution">
    <text evidence="3">The sequence shown here is derived from an EMBL/GenBank/DDBJ whole genome shotgun (WGS) entry which is preliminary data.</text>
</comment>
<dbReference type="InterPro" id="IPR004875">
    <property type="entry name" value="DDE_SF_endonuclease_dom"/>
</dbReference>
<name>A0A820LNK6_9BILA</name>
<organism evidence="3 4">
    <name type="scientific">Rotaria magnacalcarata</name>
    <dbReference type="NCBI Taxonomy" id="392030"/>
    <lineage>
        <taxon>Eukaryota</taxon>
        <taxon>Metazoa</taxon>
        <taxon>Spiralia</taxon>
        <taxon>Gnathifera</taxon>
        <taxon>Rotifera</taxon>
        <taxon>Eurotatoria</taxon>
        <taxon>Bdelloidea</taxon>
        <taxon>Philodinida</taxon>
        <taxon>Philodinidae</taxon>
        <taxon>Rotaria</taxon>
    </lineage>
</organism>
<dbReference type="GO" id="GO:0003677">
    <property type="term" value="F:DNA binding"/>
    <property type="evidence" value="ECO:0007669"/>
    <property type="project" value="TreeGrafter"/>
</dbReference>
<evidence type="ECO:0000313" key="3">
    <source>
        <dbReference type="EMBL" id="CAF4360340.1"/>
    </source>
</evidence>
<dbReference type="PANTHER" id="PTHR19303">
    <property type="entry name" value="TRANSPOSON"/>
    <property type="match status" value="1"/>
</dbReference>
<dbReference type="InterPro" id="IPR036397">
    <property type="entry name" value="RNaseH_sf"/>
</dbReference>
<dbReference type="InterPro" id="IPR050863">
    <property type="entry name" value="CenT-Element_Derived"/>
</dbReference>
<evidence type="ECO:0000313" key="4">
    <source>
        <dbReference type="Proteomes" id="UP000663866"/>
    </source>
</evidence>
<dbReference type="AlphaFoldDB" id="A0A820LNK6"/>
<feature type="compositionally biased region" description="Low complexity" evidence="1">
    <location>
        <begin position="622"/>
        <end position="633"/>
    </location>
</feature>
<evidence type="ECO:0000259" key="2">
    <source>
        <dbReference type="Pfam" id="PF03184"/>
    </source>
</evidence>
<feature type="compositionally biased region" description="Basic and acidic residues" evidence="1">
    <location>
        <begin position="598"/>
        <end position="610"/>
    </location>
</feature>
<proteinExistence type="predicted"/>
<keyword evidence="4" id="KW-1185">Reference proteome</keyword>
<protein>
    <recommendedName>
        <fullName evidence="2">DDE-1 domain-containing protein</fullName>
    </recommendedName>
</protein>
<evidence type="ECO:0000256" key="1">
    <source>
        <dbReference type="SAM" id="MobiDB-lite"/>
    </source>
</evidence>
<feature type="region of interest" description="Disordered" evidence="1">
    <location>
        <begin position="593"/>
        <end position="633"/>
    </location>
</feature>
<dbReference type="Pfam" id="PF03184">
    <property type="entry name" value="DDE_1"/>
    <property type="match status" value="1"/>
</dbReference>
<sequence>EMTKRRRVTYSLDDFCNAVTAYRNKTMTSIAASKKCGVPESTIRKHKDNKTNRVGSGRPSALSVDQEQYLVALLRELQSIGVRLTREILAKITGDFMRMIKKSNKDINNPGRHWFQNFFKRNSDKLKMKKELKLERSRRDNFTEEVRSNWFSKLKGILDLNNLNARPGQIWNCDESGEYVCVPADKKFVFEQQGGTGKAFTTMLLCTSASGDVLPPLVVYAAKAVNTLWCAGGVPGTTYKCSESGWISEEIFTDWFKNLFLEQTKNIERPLLLVMDNHPAHINIDVIELAIKNQVILLCLPPHCTHALQPLDVVTLSSAKTVWKKIVSKYFCKTNQKTIRKIDMPSLFKRLMDEAFTKRQCVSGFARCGLWPFDGEVMKEKVAKQCDRSSLSVSLSTNSNETLSNNFSSTTVVQHSIDASANNSILQSENSINAMIQTDAEQESISNIAIIKNSTIAPDQSLINFVPTLTSCSTETMAFNSSNYASSMITCPLTTTELINKDENQDLLDTDGVWSTRNTAQIALPVDDIEEFSEEKPFCELTTVPIEASPFSPTTAVRSIVTSCLREMQPPPPPVTSKRVRLERRYGEEITAGSLLQELKDKKATKDAKVKQPPKKRKKDQNLTSTNNVNSSS</sequence>
<accession>A0A820LNK6</accession>
<gene>
    <name evidence="3" type="ORF">OVN521_LOCUS33167</name>
</gene>